<dbReference type="InterPro" id="IPR013471">
    <property type="entry name" value="RNase_Z/BN"/>
</dbReference>
<dbReference type="CDD" id="cd07717">
    <property type="entry name" value="RNaseZ_ZiPD-like_MBL-fold"/>
    <property type="match status" value="1"/>
</dbReference>
<keyword evidence="5" id="KW-0479">Metal-binding</keyword>
<evidence type="ECO:0000313" key="10">
    <source>
        <dbReference type="Proteomes" id="UP001381693"/>
    </source>
</evidence>
<name>A0AAN8XEZ5_HALRR</name>
<proteinExistence type="inferred from homology"/>
<comment type="subunit">
    <text evidence="2">Homodimer.</text>
</comment>
<evidence type="ECO:0000256" key="4">
    <source>
        <dbReference type="ARBA" id="ARBA00022722"/>
    </source>
</evidence>
<evidence type="ECO:0000256" key="3">
    <source>
        <dbReference type="ARBA" id="ARBA00022694"/>
    </source>
</evidence>
<evidence type="ECO:0000313" key="9">
    <source>
        <dbReference type="EMBL" id="KAK7077885.1"/>
    </source>
</evidence>
<sequence length="377" mass="41535">DASMKLHFLGSASSFPTPKRGVSGSVLQHDDGNAWLFDCGEGTQIQIQKVAVSRQKINKVFITHLHGDHLFGLPGLMCTISSSLAEEALKKGRPIIDIYGPQGLRRFLYNAFSLSRSPLIFHYRVHELVPVKEQYPDDWNEWEVDHSGPAACHPSELPGLMINASCGSNSKVHWKLFDDEKWCVIAGWIHHRVPSYGYILKQKERPGTLDKTKLLDLGLPPGPAYGHLKSGKTVTLEDGSIITPDMVMGEPIPGRTLAILGDTNDASPITHLISSCDVLVHEATHDDTLIEKAVEFGHSTPSMAVQIAKKVNAKTLLLNHFSQRYGHVTEDSKSEESVAILEEQALAASKGTSINVQCVDDLYVFELPLPSRHNNTI</sequence>
<gene>
    <name evidence="9" type="primary">ELAC1</name>
    <name evidence="9" type="ORF">SK128_008077</name>
</gene>
<keyword evidence="8" id="KW-0862">Zinc</keyword>
<dbReference type="HAMAP" id="MF_01818">
    <property type="entry name" value="RNase_Z_BN"/>
    <property type="match status" value="1"/>
</dbReference>
<keyword evidence="3" id="KW-0819">tRNA processing</keyword>
<dbReference type="InterPro" id="IPR036866">
    <property type="entry name" value="RibonucZ/Hydroxyglut_hydro"/>
</dbReference>
<evidence type="ECO:0000256" key="6">
    <source>
        <dbReference type="ARBA" id="ARBA00022759"/>
    </source>
</evidence>
<evidence type="ECO:0000256" key="1">
    <source>
        <dbReference type="ARBA" id="ARBA00001947"/>
    </source>
</evidence>
<comment type="cofactor">
    <cofactor evidence="1">
        <name>Zn(2+)</name>
        <dbReference type="ChEBI" id="CHEBI:29105"/>
    </cofactor>
</comment>
<dbReference type="EC" id="3.1.26.11" evidence="9"/>
<dbReference type="Proteomes" id="UP001381693">
    <property type="component" value="Unassembled WGS sequence"/>
</dbReference>
<evidence type="ECO:0000256" key="2">
    <source>
        <dbReference type="ARBA" id="ARBA00011738"/>
    </source>
</evidence>
<evidence type="ECO:0000256" key="8">
    <source>
        <dbReference type="ARBA" id="ARBA00022833"/>
    </source>
</evidence>
<dbReference type="PANTHER" id="PTHR46018:SF2">
    <property type="entry name" value="ZINC PHOSPHODIESTERASE ELAC PROTEIN 1"/>
    <property type="match status" value="1"/>
</dbReference>
<protein>
    <submittedName>
        <fullName evidence="9">Zinc phosphodiesterase ELAC protein 1</fullName>
        <ecNumber evidence="9">3.1.26.11</ecNumber>
    </submittedName>
</protein>
<dbReference type="AlphaFoldDB" id="A0AAN8XEZ5"/>
<dbReference type="Pfam" id="PF23023">
    <property type="entry name" value="Anti-Pycsar_Apyc1"/>
    <property type="match status" value="1"/>
</dbReference>
<dbReference type="Gene3D" id="3.60.15.10">
    <property type="entry name" value="Ribonuclease Z/Hydroxyacylglutathione hydrolase-like"/>
    <property type="match status" value="1"/>
</dbReference>
<comment type="caution">
    <text evidence="9">The sequence shown here is derived from an EMBL/GenBank/DDBJ whole genome shotgun (WGS) entry which is preliminary data.</text>
</comment>
<evidence type="ECO:0000256" key="7">
    <source>
        <dbReference type="ARBA" id="ARBA00022801"/>
    </source>
</evidence>
<dbReference type="PANTHER" id="PTHR46018">
    <property type="entry name" value="ZINC PHOSPHODIESTERASE ELAC PROTEIN 1"/>
    <property type="match status" value="1"/>
</dbReference>
<evidence type="ECO:0000256" key="5">
    <source>
        <dbReference type="ARBA" id="ARBA00022723"/>
    </source>
</evidence>
<dbReference type="SUPFAM" id="SSF56281">
    <property type="entry name" value="Metallo-hydrolase/oxidoreductase"/>
    <property type="match status" value="1"/>
</dbReference>
<dbReference type="EMBL" id="JAXCGZ010008163">
    <property type="protein sequence ID" value="KAK7077885.1"/>
    <property type="molecule type" value="Genomic_DNA"/>
</dbReference>
<keyword evidence="6" id="KW-0255">Endonuclease</keyword>
<dbReference type="GO" id="GO:0042781">
    <property type="term" value="F:3'-tRNA processing endoribonuclease activity"/>
    <property type="evidence" value="ECO:0007669"/>
    <property type="project" value="UniProtKB-EC"/>
</dbReference>
<keyword evidence="10" id="KW-1185">Reference proteome</keyword>
<keyword evidence="4" id="KW-0540">Nuclease</keyword>
<dbReference type="GO" id="GO:0005634">
    <property type="term" value="C:nucleus"/>
    <property type="evidence" value="ECO:0007669"/>
    <property type="project" value="TreeGrafter"/>
</dbReference>
<keyword evidence="7 9" id="KW-0378">Hydrolase</keyword>
<accession>A0AAN8XEZ5</accession>
<reference evidence="9 10" key="1">
    <citation type="submission" date="2023-11" db="EMBL/GenBank/DDBJ databases">
        <title>Halocaridina rubra genome assembly.</title>
        <authorList>
            <person name="Smith C."/>
        </authorList>
    </citation>
    <scope>NUCLEOTIDE SEQUENCE [LARGE SCALE GENOMIC DNA]</scope>
    <source>
        <strain evidence="9">EP-1</strain>
        <tissue evidence="9">Whole</tissue>
    </source>
</reference>
<dbReference type="GO" id="GO:0046872">
    <property type="term" value="F:metal ion binding"/>
    <property type="evidence" value="ECO:0007669"/>
    <property type="project" value="UniProtKB-KW"/>
</dbReference>
<organism evidence="9 10">
    <name type="scientific">Halocaridina rubra</name>
    <name type="common">Hawaiian red shrimp</name>
    <dbReference type="NCBI Taxonomy" id="373956"/>
    <lineage>
        <taxon>Eukaryota</taxon>
        <taxon>Metazoa</taxon>
        <taxon>Ecdysozoa</taxon>
        <taxon>Arthropoda</taxon>
        <taxon>Crustacea</taxon>
        <taxon>Multicrustacea</taxon>
        <taxon>Malacostraca</taxon>
        <taxon>Eumalacostraca</taxon>
        <taxon>Eucarida</taxon>
        <taxon>Decapoda</taxon>
        <taxon>Pleocyemata</taxon>
        <taxon>Caridea</taxon>
        <taxon>Atyoidea</taxon>
        <taxon>Atyidae</taxon>
        <taxon>Halocaridina</taxon>
    </lineage>
</organism>
<feature type="non-terminal residue" evidence="9">
    <location>
        <position position="1"/>
    </location>
</feature>